<dbReference type="InterPro" id="IPR017853">
    <property type="entry name" value="GH"/>
</dbReference>
<proteinExistence type="inferred from homology"/>
<evidence type="ECO:0000256" key="1">
    <source>
        <dbReference type="ARBA" id="ARBA00008682"/>
    </source>
</evidence>
<gene>
    <name evidence="8" type="ORF">MKW94_030098</name>
</gene>
<evidence type="ECO:0000256" key="5">
    <source>
        <dbReference type="ARBA" id="ARBA00023295"/>
    </source>
</evidence>
<dbReference type="GO" id="GO:0008061">
    <property type="term" value="F:chitin binding"/>
    <property type="evidence" value="ECO:0007669"/>
    <property type="project" value="InterPro"/>
</dbReference>
<dbReference type="InterPro" id="IPR001223">
    <property type="entry name" value="Glyco_hydro18_cat"/>
</dbReference>
<evidence type="ECO:0000256" key="4">
    <source>
        <dbReference type="ARBA" id="ARBA00023180"/>
    </source>
</evidence>
<keyword evidence="2" id="KW-0732">Signal</keyword>
<evidence type="ECO:0000313" key="9">
    <source>
        <dbReference type="Proteomes" id="UP001177140"/>
    </source>
</evidence>
<dbReference type="SMART" id="SM00636">
    <property type="entry name" value="Glyco_18"/>
    <property type="match status" value="1"/>
</dbReference>
<feature type="domain" description="GH18" evidence="7">
    <location>
        <begin position="12"/>
        <end position="363"/>
    </location>
</feature>
<evidence type="ECO:0000256" key="6">
    <source>
        <dbReference type="RuleBase" id="RU000489"/>
    </source>
</evidence>
<accession>A0AA41UYA7</accession>
<sequence length="363" mass="40426">MSGSRIRSLRSGIMAGFWPSWYASSTPPSSIPKSYYTHVFYAFVNPDPGANFTLKITPTDKRLMPRFTGHLHSNNHYVKAFLSIGGANEEAKEAWSAMACSQTNRGHFIRSAIEVARQYGFDGVDLNWEFPSEEIGMEHLASLLTELRLAVDQEAHQTRLGISATVYFAPYLDIMTSTGGQYPAAAIANYVDFINLMSYNYSGSWDTSRTGSLAALYNNGGVYCTHYGIEEWIEIGVPPEKLVMGLPLYGQSWKLRDPNNNGIGAPAVGTGPEDSQYEKGSMVYRNVVKFIADRRANEVYDPSTVSCYCHAGTDWISYDGVQSIEAKVKYAKDHHLGGYYFWAIGQDYQDRLSTAASMAWRGF</sequence>
<dbReference type="InterPro" id="IPR001579">
    <property type="entry name" value="Glyco_hydro_18_chit_AS"/>
</dbReference>
<keyword evidence="5 6" id="KW-0326">Glycosidase</keyword>
<dbReference type="PROSITE" id="PS51910">
    <property type="entry name" value="GH18_2"/>
    <property type="match status" value="1"/>
</dbReference>
<reference evidence="8" key="1">
    <citation type="submission" date="2022-03" db="EMBL/GenBank/DDBJ databases">
        <title>A functionally conserved STORR gene fusion in Papaver species that diverged 16.8 million years ago.</title>
        <authorList>
            <person name="Catania T."/>
        </authorList>
    </citation>
    <scope>NUCLEOTIDE SEQUENCE</scope>
    <source>
        <strain evidence="8">S-191538</strain>
    </source>
</reference>
<keyword evidence="9" id="KW-1185">Reference proteome</keyword>
<dbReference type="PROSITE" id="PS01095">
    <property type="entry name" value="GH18_1"/>
    <property type="match status" value="1"/>
</dbReference>
<dbReference type="PANTHER" id="PTHR11177">
    <property type="entry name" value="CHITINASE"/>
    <property type="match status" value="1"/>
</dbReference>
<comment type="similarity">
    <text evidence="1">Belongs to the glycosyl hydrolase 18 family. Chitinase class V subfamily.</text>
</comment>
<dbReference type="EMBL" id="JAJJMA010039589">
    <property type="protein sequence ID" value="MCL7024919.1"/>
    <property type="molecule type" value="Genomic_DNA"/>
</dbReference>
<evidence type="ECO:0000256" key="3">
    <source>
        <dbReference type="ARBA" id="ARBA00022801"/>
    </source>
</evidence>
<dbReference type="InterPro" id="IPR029070">
    <property type="entry name" value="Chitinase_insertion_sf"/>
</dbReference>
<comment type="caution">
    <text evidence="8">The sequence shown here is derived from an EMBL/GenBank/DDBJ whole genome shotgun (WGS) entry which is preliminary data.</text>
</comment>
<dbReference type="SUPFAM" id="SSF54556">
    <property type="entry name" value="Chitinase insertion domain"/>
    <property type="match status" value="1"/>
</dbReference>
<dbReference type="Gene3D" id="3.20.20.80">
    <property type="entry name" value="Glycosidases"/>
    <property type="match status" value="1"/>
</dbReference>
<name>A0AA41UYA7_PAPNU</name>
<dbReference type="GO" id="GO:0005975">
    <property type="term" value="P:carbohydrate metabolic process"/>
    <property type="evidence" value="ECO:0007669"/>
    <property type="project" value="InterPro"/>
</dbReference>
<dbReference type="GO" id="GO:0006032">
    <property type="term" value="P:chitin catabolic process"/>
    <property type="evidence" value="ECO:0007669"/>
    <property type="project" value="TreeGrafter"/>
</dbReference>
<dbReference type="GO" id="GO:0005576">
    <property type="term" value="C:extracellular region"/>
    <property type="evidence" value="ECO:0007669"/>
    <property type="project" value="TreeGrafter"/>
</dbReference>
<evidence type="ECO:0000256" key="2">
    <source>
        <dbReference type="ARBA" id="ARBA00022729"/>
    </source>
</evidence>
<protein>
    <recommendedName>
        <fullName evidence="7">GH18 domain-containing protein</fullName>
    </recommendedName>
</protein>
<dbReference type="InterPro" id="IPR011583">
    <property type="entry name" value="Chitinase_II/V-like_cat"/>
</dbReference>
<keyword evidence="3 6" id="KW-0378">Hydrolase</keyword>
<dbReference type="InterPro" id="IPR050314">
    <property type="entry name" value="Glycosyl_Hydrlase_18"/>
</dbReference>
<dbReference type="AlphaFoldDB" id="A0AA41UYA7"/>
<dbReference type="FunFam" id="3.10.50.10:FF:000003">
    <property type="entry name" value="Class V chitinase CHIT5b"/>
    <property type="match status" value="1"/>
</dbReference>
<dbReference type="GO" id="GO:0004568">
    <property type="term" value="F:chitinase activity"/>
    <property type="evidence" value="ECO:0007669"/>
    <property type="project" value="TreeGrafter"/>
</dbReference>
<keyword evidence="4" id="KW-0325">Glycoprotein</keyword>
<organism evidence="8 9">
    <name type="scientific">Papaver nudicaule</name>
    <name type="common">Iceland poppy</name>
    <dbReference type="NCBI Taxonomy" id="74823"/>
    <lineage>
        <taxon>Eukaryota</taxon>
        <taxon>Viridiplantae</taxon>
        <taxon>Streptophyta</taxon>
        <taxon>Embryophyta</taxon>
        <taxon>Tracheophyta</taxon>
        <taxon>Spermatophyta</taxon>
        <taxon>Magnoliopsida</taxon>
        <taxon>Ranunculales</taxon>
        <taxon>Papaveraceae</taxon>
        <taxon>Papaveroideae</taxon>
        <taxon>Papaver</taxon>
    </lineage>
</organism>
<dbReference type="PANTHER" id="PTHR11177:SF368">
    <property type="entry name" value="GH18 DOMAIN-CONTAINING PROTEIN"/>
    <property type="match status" value="1"/>
</dbReference>
<dbReference type="Pfam" id="PF00704">
    <property type="entry name" value="Glyco_hydro_18"/>
    <property type="match status" value="1"/>
</dbReference>
<evidence type="ECO:0000259" key="7">
    <source>
        <dbReference type="PROSITE" id="PS51910"/>
    </source>
</evidence>
<evidence type="ECO:0000313" key="8">
    <source>
        <dbReference type="EMBL" id="MCL7024919.1"/>
    </source>
</evidence>
<dbReference type="Gene3D" id="3.10.50.10">
    <property type="match status" value="1"/>
</dbReference>
<dbReference type="Proteomes" id="UP001177140">
    <property type="component" value="Unassembled WGS sequence"/>
</dbReference>
<dbReference type="SUPFAM" id="SSF51445">
    <property type="entry name" value="(Trans)glycosidases"/>
    <property type="match status" value="1"/>
</dbReference>